<keyword evidence="2" id="KW-0472">Membrane</keyword>
<feature type="domain" description="X8" evidence="4">
    <location>
        <begin position="28"/>
        <end position="109"/>
    </location>
</feature>
<gene>
    <name evidence="5" type="ORF">Tsubulata_014863</name>
</gene>
<keyword evidence="3" id="KW-0732">Signal</keyword>
<dbReference type="OrthoDB" id="1737460at2759"/>
<evidence type="ECO:0000259" key="4">
    <source>
        <dbReference type="SMART" id="SM00768"/>
    </source>
</evidence>
<dbReference type="InterPro" id="IPR012946">
    <property type="entry name" value="X8"/>
</dbReference>
<accession>A0A9Q0JBP8</accession>
<dbReference type="Proteomes" id="UP001141552">
    <property type="component" value="Unassembled WGS sequence"/>
</dbReference>
<reference evidence="5" key="2">
    <citation type="journal article" date="2023" name="Plants (Basel)">
        <title>Annotation of the Turnera subulata (Passifloraceae) Draft Genome Reveals the S-Locus Evolved after the Divergence of Turneroideae from Passifloroideae in a Stepwise Manner.</title>
        <authorList>
            <person name="Henning P.M."/>
            <person name="Roalson E.H."/>
            <person name="Mir W."/>
            <person name="McCubbin A.G."/>
            <person name="Shore J.S."/>
        </authorList>
    </citation>
    <scope>NUCLEOTIDE SEQUENCE</scope>
    <source>
        <strain evidence="5">F60SS</strain>
    </source>
</reference>
<proteinExistence type="predicted"/>
<keyword evidence="2" id="KW-0325">Glycoprotein</keyword>
<dbReference type="GO" id="GO:0005886">
    <property type="term" value="C:plasma membrane"/>
    <property type="evidence" value="ECO:0007669"/>
    <property type="project" value="UniProtKB-SubCell"/>
</dbReference>
<dbReference type="Gene3D" id="1.20.58.1040">
    <property type="match status" value="1"/>
</dbReference>
<evidence type="ECO:0000313" key="6">
    <source>
        <dbReference type="Proteomes" id="UP001141552"/>
    </source>
</evidence>
<evidence type="ECO:0000256" key="1">
    <source>
        <dbReference type="ARBA" id="ARBA00004609"/>
    </source>
</evidence>
<evidence type="ECO:0000313" key="5">
    <source>
        <dbReference type="EMBL" id="KAJ4836701.1"/>
    </source>
</evidence>
<dbReference type="PANTHER" id="PTHR31044">
    <property type="entry name" value="BETA-1,3 GLUCANASE"/>
    <property type="match status" value="1"/>
</dbReference>
<keyword evidence="6" id="KW-1185">Reference proteome</keyword>
<dbReference type="Pfam" id="PF07983">
    <property type="entry name" value="X8"/>
    <property type="match status" value="1"/>
</dbReference>
<dbReference type="EMBL" id="JAKUCV010004039">
    <property type="protein sequence ID" value="KAJ4836701.1"/>
    <property type="molecule type" value="Genomic_DNA"/>
</dbReference>
<dbReference type="AlphaFoldDB" id="A0A9Q0JBP8"/>
<protein>
    <recommendedName>
        <fullName evidence="4">X8 domain-containing protein</fullName>
    </recommendedName>
</protein>
<keyword evidence="2" id="KW-0449">Lipoprotein</keyword>
<dbReference type="InterPro" id="IPR044788">
    <property type="entry name" value="X8_dom_prot"/>
</dbReference>
<reference evidence="5" key="1">
    <citation type="submission" date="2022-02" db="EMBL/GenBank/DDBJ databases">
        <authorList>
            <person name="Henning P.M."/>
            <person name="McCubbin A.G."/>
            <person name="Shore J.S."/>
        </authorList>
    </citation>
    <scope>NUCLEOTIDE SEQUENCE</scope>
    <source>
        <strain evidence="5">F60SS</strain>
        <tissue evidence="5">Leaves</tissue>
    </source>
</reference>
<feature type="non-terminal residue" evidence="5">
    <location>
        <position position="1"/>
    </location>
</feature>
<sequence length="127" mass="14067">MLAKYALNLGLGKKLLKNARNVEYLPSRWSVADTSKNLTDVANHMRIACSVADCTTLDYGESCMQWTWGNISYAFNSYYQLQMQNSQSCDFDGLGMVTFLNPSVGECRFLVGVTDTTTAHSSAFTPP</sequence>
<keyword evidence="2" id="KW-0336">GPI-anchor</keyword>
<evidence type="ECO:0000256" key="3">
    <source>
        <dbReference type="ARBA" id="ARBA00022729"/>
    </source>
</evidence>
<evidence type="ECO:0000256" key="2">
    <source>
        <dbReference type="ARBA" id="ARBA00022622"/>
    </source>
</evidence>
<name>A0A9Q0JBP8_9ROSI</name>
<dbReference type="GO" id="GO:0098552">
    <property type="term" value="C:side of membrane"/>
    <property type="evidence" value="ECO:0007669"/>
    <property type="project" value="UniProtKB-KW"/>
</dbReference>
<dbReference type="SMART" id="SM00768">
    <property type="entry name" value="X8"/>
    <property type="match status" value="1"/>
</dbReference>
<organism evidence="5 6">
    <name type="scientific">Turnera subulata</name>
    <dbReference type="NCBI Taxonomy" id="218843"/>
    <lineage>
        <taxon>Eukaryota</taxon>
        <taxon>Viridiplantae</taxon>
        <taxon>Streptophyta</taxon>
        <taxon>Embryophyta</taxon>
        <taxon>Tracheophyta</taxon>
        <taxon>Spermatophyta</taxon>
        <taxon>Magnoliopsida</taxon>
        <taxon>eudicotyledons</taxon>
        <taxon>Gunneridae</taxon>
        <taxon>Pentapetalae</taxon>
        <taxon>rosids</taxon>
        <taxon>fabids</taxon>
        <taxon>Malpighiales</taxon>
        <taxon>Passifloraceae</taxon>
        <taxon>Turnera</taxon>
    </lineage>
</organism>
<dbReference type="PANTHER" id="PTHR31044:SF126">
    <property type="entry name" value="GLYCOSYL HYDROLASE FAMILY 17 PROTEIN"/>
    <property type="match status" value="1"/>
</dbReference>
<comment type="subcellular location">
    <subcellularLocation>
        <location evidence="1">Cell membrane</location>
        <topology evidence="1">Lipid-anchor</topology>
        <topology evidence="1">GPI-anchor</topology>
    </subcellularLocation>
</comment>
<dbReference type="GO" id="GO:0009506">
    <property type="term" value="C:plasmodesma"/>
    <property type="evidence" value="ECO:0007669"/>
    <property type="project" value="UniProtKB-ARBA"/>
</dbReference>
<comment type="caution">
    <text evidence="5">The sequence shown here is derived from an EMBL/GenBank/DDBJ whole genome shotgun (WGS) entry which is preliminary data.</text>
</comment>